<dbReference type="RefSeq" id="WP_308349356.1">
    <property type="nucleotide sequence ID" value="NZ_CP129971.1"/>
</dbReference>
<feature type="domain" description="CAAX prenyl protease 2/Lysostaphin resistance protein A-like" evidence="2">
    <location>
        <begin position="112"/>
        <end position="206"/>
    </location>
</feature>
<proteinExistence type="predicted"/>
<feature type="transmembrane region" description="Helical" evidence="1">
    <location>
        <begin position="170"/>
        <end position="188"/>
    </location>
</feature>
<dbReference type="InterPro" id="IPR052710">
    <property type="entry name" value="CAAX_protease"/>
</dbReference>
<dbReference type="Proteomes" id="UP001230496">
    <property type="component" value="Chromosome"/>
</dbReference>
<reference evidence="3 4" key="1">
    <citation type="submission" date="2023-08" db="EMBL/GenBank/DDBJ databases">
        <title>Comparative genomics and taxonomic characterization of three novel marine species of genus Marivirga.</title>
        <authorList>
            <person name="Muhammad N."/>
            <person name="Kim S.-G."/>
        </authorList>
    </citation>
    <scope>NUCLEOTIDE SEQUENCE [LARGE SCALE GENOMIC DNA]</scope>
    <source>
        <strain evidence="3 4">BDSF4-3</strain>
    </source>
</reference>
<gene>
    <name evidence="3" type="ORF">QYS49_12075</name>
</gene>
<keyword evidence="1" id="KW-0472">Membrane</keyword>
<dbReference type="Pfam" id="PF02517">
    <property type="entry name" value="Rce1-like"/>
    <property type="match status" value="1"/>
</dbReference>
<dbReference type="KEGG" id="msaa:QYS49_12075"/>
<sequence length="226" mass="25607">MGLFKKISKVELFLAIACLLVALAFPPIGVLIGFIIVLVYLLVGKDHKEKFKSIGFRSPKDGWIKTVFLCLIYGILIEVSFQIVVNPVIEIITAAEVDLTAYDGIRNNFINYLSVLLIGWVVGGFIEEILFRGYLITRLSKLFQIEKAGNWFAIILTSLVFGFSHLYQGWSGVISTGLISIIFGFIFIQHRKVIWYTILTHGFINTTALTLMWLDYDNISEKLLFN</sequence>
<evidence type="ECO:0000313" key="3">
    <source>
        <dbReference type="EMBL" id="WKK77757.2"/>
    </source>
</evidence>
<feature type="transmembrane region" description="Helical" evidence="1">
    <location>
        <begin position="109"/>
        <end position="127"/>
    </location>
</feature>
<dbReference type="GO" id="GO:0004175">
    <property type="term" value="F:endopeptidase activity"/>
    <property type="evidence" value="ECO:0007669"/>
    <property type="project" value="UniProtKB-ARBA"/>
</dbReference>
<protein>
    <submittedName>
        <fullName evidence="3">Type II CAAX endopeptidase family protein</fullName>
    </submittedName>
</protein>
<dbReference type="AlphaFoldDB" id="A0AA49GCG6"/>
<accession>A0AA49GCG6</accession>
<dbReference type="InterPro" id="IPR003675">
    <property type="entry name" value="Rce1/LyrA-like_dom"/>
</dbReference>
<evidence type="ECO:0000256" key="1">
    <source>
        <dbReference type="SAM" id="Phobius"/>
    </source>
</evidence>
<dbReference type="PANTHER" id="PTHR36435:SF1">
    <property type="entry name" value="CAAX AMINO TERMINAL PROTEASE FAMILY PROTEIN"/>
    <property type="match status" value="1"/>
</dbReference>
<feature type="transmembrane region" description="Helical" evidence="1">
    <location>
        <begin position="193"/>
        <end position="214"/>
    </location>
</feature>
<keyword evidence="1" id="KW-1133">Transmembrane helix</keyword>
<feature type="transmembrane region" description="Helical" evidence="1">
    <location>
        <begin position="12"/>
        <end position="43"/>
    </location>
</feature>
<evidence type="ECO:0000313" key="4">
    <source>
        <dbReference type="Proteomes" id="UP001230496"/>
    </source>
</evidence>
<name>A0AA49GCG6_9BACT</name>
<feature type="transmembrane region" description="Helical" evidence="1">
    <location>
        <begin position="63"/>
        <end position="89"/>
    </location>
</feature>
<keyword evidence="1" id="KW-0812">Transmembrane</keyword>
<evidence type="ECO:0000259" key="2">
    <source>
        <dbReference type="Pfam" id="PF02517"/>
    </source>
</evidence>
<keyword evidence="4" id="KW-1185">Reference proteome</keyword>
<dbReference type="PANTHER" id="PTHR36435">
    <property type="entry name" value="SLR1288 PROTEIN"/>
    <property type="match status" value="1"/>
</dbReference>
<dbReference type="GO" id="GO:0080120">
    <property type="term" value="P:CAAX-box protein maturation"/>
    <property type="evidence" value="ECO:0007669"/>
    <property type="project" value="UniProtKB-ARBA"/>
</dbReference>
<organism evidence="3 4">
    <name type="scientific">Marivirga salinarum</name>
    <dbReference type="NCBI Taxonomy" id="3059078"/>
    <lineage>
        <taxon>Bacteria</taxon>
        <taxon>Pseudomonadati</taxon>
        <taxon>Bacteroidota</taxon>
        <taxon>Cytophagia</taxon>
        <taxon>Cytophagales</taxon>
        <taxon>Marivirgaceae</taxon>
        <taxon>Marivirga</taxon>
    </lineage>
</organism>
<dbReference type="EMBL" id="CP129971">
    <property type="protein sequence ID" value="WKK77757.2"/>
    <property type="molecule type" value="Genomic_DNA"/>
</dbReference>